<organism evidence="1 2">
    <name type="scientific">Caerostris extrusa</name>
    <name type="common">Bark spider</name>
    <name type="synonym">Caerostris bankana</name>
    <dbReference type="NCBI Taxonomy" id="172846"/>
    <lineage>
        <taxon>Eukaryota</taxon>
        <taxon>Metazoa</taxon>
        <taxon>Ecdysozoa</taxon>
        <taxon>Arthropoda</taxon>
        <taxon>Chelicerata</taxon>
        <taxon>Arachnida</taxon>
        <taxon>Araneae</taxon>
        <taxon>Araneomorphae</taxon>
        <taxon>Entelegynae</taxon>
        <taxon>Araneoidea</taxon>
        <taxon>Araneidae</taxon>
        <taxon>Caerostris</taxon>
    </lineage>
</organism>
<evidence type="ECO:0000313" key="2">
    <source>
        <dbReference type="Proteomes" id="UP001054945"/>
    </source>
</evidence>
<dbReference type="EMBL" id="BPLR01006758">
    <property type="protein sequence ID" value="GIY12218.1"/>
    <property type="molecule type" value="Genomic_DNA"/>
</dbReference>
<proteinExistence type="predicted"/>
<reference evidence="1 2" key="1">
    <citation type="submission" date="2021-06" db="EMBL/GenBank/DDBJ databases">
        <title>Caerostris extrusa draft genome.</title>
        <authorList>
            <person name="Kono N."/>
            <person name="Arakawa K."/>
        </authorList>
    </citation>
    <scope>NUCLEOTIDE SEQUENCE [LARGE SCALE GENOMIC DNA]</scope>
</reference>
<sequence length="105" mass="11733">MLMLCPVGREMIFEDSASLHILCEDGSKLGRVQSSNLRSYNSVTPSPLFKLAKSQFPAVATKPKPMINSFDFELTVMFPSPPAFLKTPFCRTLRPPHRAGIFLCQ</sequence>
<name>A0AAV4QQ83_CAEEX</name>
<dbReference type="AlphaFoldDB" id="A0AAV4QQ83"/>
<dbReference type="Proteomes" id="UP001054945">
    <property type="component" value="Unassembled WGS sequence"/>
</dbReference>
<gene>
    <name evidence="1" type="ORF">CEXT_538741</name>
</gene>
<evidence type="ECO:0000313" key="1">
    <source>
        <dbReference type="EMBL" id="GIY12218.1"/>
    </source>
</evidence>
<keyword evidence="2" id="KW-1185">Reference proteome</keyword>
<accession>A0AAV4QQ83</accession>
<comment type="caution">
    <text evidence="1">The sequence shown here is derived from an EMBL/GenBank/DDBJ whole genome shotgun (WGS) entry which is preliminary data.</text>
</comment>
<protein>
    <submittedName>
        <fullName evidence="1">Uncharacterized protein</fullName>
    </submittedName>
</protein>